<protein>
    <submittedName>
        <fullName evidence="2">Uncharacterized protein</fullName>
    </submittedName>
</protein>
<feature type="compositionally biased region" description="Basic residues" evidence="1">
    <location>
        <begin position="364"/>
        <end position="373"/>
    </location>
</feature>
<evidence type="ECO:0000313" key="2">
    <source>
        <dbReference type="EMBL" id="BEI90996.1"/>
    </source>
</evidence>
<dbReference type="Proteomes" id="UP001233271">
    <property type="component" value="Chromosome 3"/>
</dbReference>
<feature type="region of interest" description="Disordered" evidence="1">
    <location>
        <begin position="150"/>
        <end position="169"/>
    </location>
</feature>
<reference evidence="2" key="1">
    <citation type="journal article" date="2023" name="BMC Genomics">
        <title>Chromosome-level genome assemblies of Cutaneotrichosporon spp. (Trichosporonales, Basidiomycota) reveal imbalanced evolution between nucleotide sequences and chromosome synteny.</title>
        <authorList>
            <person name="Kobayashi Y."/>
            <person name="Kayamori A."/>
            <person name="Aoki K."/>
            <person name="Shiwa Y."/>
            <person name="Matsutani M."/>
            <person name="Fujita N."/>
            <person name="Sugita T."/>
            <person name="Iwasaki W."/>
            <person name="Tanaka N."/>
            <person name="Takashima M."/>
        </authorList>
    </citation>
    <scope>NUCLEOTIDE SEQUENCE</scope>
    <source>
        <strain evidence="2">HIS019</strain>
    </source>
</reference>
<feature type="compositionally biased region" description="Low complexity" evidence="1">
    <location>
        <begin position="354"/>
        <end position="363"/>
    </location>
</feature>
<organism evidence="2 3">
    <name type="scientific">Cutaneotrichosporon cavernicola</name>
    <dbReference type="NCBI Taxonomy" id="279322"/>
    <lineage>
        <taxon>Eukaryota</taxon>
        <taxon>Fungi</taxon>
        <taxon>Dikarya</taxon>
        <taxon>Basidiomycota</taxon>
        <taxon>Agaricomycotina</taxon>
        <taxon>Tremellomycetes</taxon>
        <taxon>Trichosporonales</taxon>
        <taxon>Trichosporonaceae</taxon>
        <taxon>Cutaneotrichosporon</taxon>
    </lineage>
</organism>
<feature type="region of interest" description="Disordered" evidence="1">
    <location>
        <begin position="425"/>
        <end position="448"/>
    </location>
</feature>
<feature type="compositionally biased region" description="Basic and acidic residues" evidence="1">
    <location>
        <begin position="154"/>
        <end position="169"/>
    </location>
</feature>
<accession>A0AA48L2Z0</accession>
<dbReference type="RefSeq" id="XP_060456261.1">
    <property type="nucleotide sequence ID" value="XM_060599582.1"/>
</dbReference>
<dbReference type="EMBL" id="AP028214">
    <property type="protein sequence ID" value="BEI90996.1"/>
    <property type="molecule type" value="Genomic_DNA"/>
</dbReference>
<name>A0AA48L2Z0_9TREE</name>
<feature type="compositionally biased region" description="Polar residues" evidence="1">
    <location>
        <begin position="246"/>
        <end position="264"/>
    </location>
</feature>
<dbReference type="AlphaFoldDB" id="A0AA48L2Z0"/>
<evidence type="ECO:0000313" key="3">
    <source>
        <dbReference type="Proteomes" id="UP001233271"/>
    </source>
</evidence>
<dbReference type="GeneID" id="85494866"/>
<dbReference type="KEGG" id="ccac:CcaHIS019_0310660"/>
<sequence>MPIQSALDKLAHESDAISVQSRANIRGPGPFTSAYLYLGGGNIFSLVRDATDPEKRPFGTLVPSSPSSSSSSLPKPRPRASSPLRKFTQSRGTRNELPAALAAAEEVIDTMAAEHSMARARREVVGFAARHEANKARMAELEAELEEAIHSPQKVKEKEKAAEKERSVDEAIAAEEEALRALEESLGPLRRKVAEQKAAIRSPARSPRSPTSPKISKASPSPLRKSKATTSPLQTPKPLLRPHRLASSSPKATTSLRVSTSRTPARQMLETPRANITRFSPLTLVATPRTRLGVPGSTIVSRMRASITPAPRSAYRSSVLSRSTARIPSPVPEPPFVPDSTPKPKASPKPSPARPQANTTPKGTPKRTPKKPPKAPGIDTSLASVAAAAAVIRRALPPEIWRMLPTEPGADHAATIAHLEALAGASLPAPPSPSHSEAPSTIASGADAPPVTRDAVLAAHLCLGMLRRLGPGAFDDATNQVPEPVLKTELAAVARARGWEGADTLANSVVYQARGQKLLTTVWRDRTVHFRK</sequence>
<evidence type="ECO:0000256" key="1">
    <source>
        <dbReference type="SAM" id="MobiDB-lite"/>
    </source>
</evidence>
<feature type="region of interest" description="Disordered" evidence="1">
    <location>
        <begin position="309"/>
        <end position="379"/>
    </location>
</feature>
<proteinExistence type="predicted"/>
<feature type="compositionally biased region" description="Low complexity" evidence="1">
    <location>
        <begin position="63"/>
        <end position="86"/>
    </location>
</feature>
<gene>
    <name evidence="2" type="ORF">CcaverHIS019_0310660</name>
</gene>
<feature type="compositionally biased region" description="Low complexity" evidence="1">
    <location>
        <begin position="199"/>
        <end position="209"/>
    </location>
</feature>
<keyword evidence="3" id="KW-1185">Reference proteome</keyword>
<feature type="region of interest" description="Disordered" evidence="1">
    <location>
        <begin position="193"/>
        <end position="273"/>
    </location>
</feature>
<feature type="compositionally biased region" description="Polar residues" evidence="1">
    <location>
        <begin position="315"/>
        <end position="326"/>
    </location>
</feature>
<feature type="region of interest" description="Disordered" evidence="1">
    <location>
        <begin position="54"/>
        <end position="95"/>
    </location>
</feature>